<name>A0A1I2K6C5_9BACI</name>
<dbReference type="Pfam" id="PF02785">
    <property type="entry name" value="Biotin_carb_C"/>
    <property type="match status" value="1"/>
</dbReference>
<evidence type="ECO:0000256" key="5">
    <source>
        <dbReference type="ARBA" id="ARBA00022516"/>
    </source>
</evidence>
<dbReference type="SUPFAM" id="SSF56059">
    <property type="entry name" value="Glutathione synthetase ATP-binding domain-like"/>
    <property type="match status" value="1"/>
</dbReference>
<dbReference type="InterPro" id="IPR005479">
    <property type="entry name" value="CPAse_ATP-bd"/>
</dbReference>
<dbReference type="GO" id="GO:0005524">
    <property type="term" value="F:ATP binding"/>
    <property type="evidence" value="ECO:0007669"/>
    <property type="project" value="UniProtKB-UniRule"/>
</dbReference>
<dbReference type="PANTHER" id="PTHR18866">
    <property type="entry name" value="CARBOXYLASE:PYRUVATE/ACETYL-COA/PROPIONYL-COA CARBOXYLASE"/>
    <property type="match status" value="1"/>
</dbReference>
<evidence type="ECO:0000313" key="17">
    <source>
        <dbReference type="Proteomes" id="UP000198897"/>
    </source>
</evidence>
<evidence type="ECO:0000256" key="1">
    <source>
        <dbReference type="ARBA" id="ARBA00003761"/>
    </source>
</evidence>
<evidence type="ECO:0000259" key="14">
    <source>
        <dbReference type="PROSITE" id="PS50975"/>
    </source>
</evidence>
<dbReference type="PROSITE" id="PS50975">
    <property type="entry name" value="ATP_GRASP"/>
    <property type="match status" value="1"/>
</dbReference>
<keyword evidence="10" id="KW-0275">Fatty acid biosynthesis</keyword>
<evidence type="ECO:0000256" key="4">
    <source>
        <dbReference type="ARBA" id="ARBA00013263"/>
    </source>
</evidence>
<dbReference type="PROSITE" id="PS00867">
    <property type="entry name" value="CPSASE_2"/>
    <property type="match status" value="1"/>
</dbReference>
<dbReference type="Pfam" id="PF00289">
    <property type="entry name" value="Biotin_carb_N"/>
    <property type="match status" value="1"/>
</dbReference>
<dbReference type="InterPro" id="IPR050856">
    <property type="entry name" value="Biotin_carboxylase_complex"/>
</dbReference>
<evidence type="ECO:0000256" key="2">
    <source>
        <dbReference type="ARBA" id="ARBA00004956"/>
    </source>
</evidence>
<dbReference type="SUPFAM" id="SSF51246">
    <property type="entry name" value="Rudiment single hybrid motif"/>
    <property type="match status" value="1"/>
</dbReference>
<dbReference type="Proteomes" id="UP000198897">
    <property type="component" value="Unassembled WGS sequence"/>
</dbReference>
<dbReference type="EC" id="6.3.4.14" evidence="4"/>
<dbReference type="PROSITE" id="PS50979">
    <property type="entry name" value="BC"/>
    <property type="match status" value="1"/>
</dbReference>
<dbReference type="Pfam" id="PF02786">
    <property type="entry name" value="CPSase_L_D2"/>
    <property type="match status" value="1"/>
</dbReference>
<evidence type="ECO:0000256" key="6">
    <source>
        <dbReference type="ARBA" id="ARBA00022598"/>
    </source>
</evidence>
<organism evidence="16 17">
    <name type="scientific">Halobacillus alkaliphilus</name>
    <dbReference type="NCBI Taxonomy" id="396056"/>
    <lineage>
        <taxon>Bacteria</taxon>
        <taxon>Bacillati</taxon>
        <taxon>Bacillota</taxon>
        <taxon>Bacilli</taxon>
        <taxon>Bacillales</taxon>
        <taxon>Bacillaceae</taxon>
        <taxon>Halobacillus</taxon>
    </lineage>
</organism>
<dbReference type="InterPro" id="IPR011764">
    <property type="entry name" value="Biotin_carboxylation_dom"/>
</dbReference>
<dbReference type="GO" id="GO:0004075">
    <property type="term" value="F:biotin carboxylase activity"/>
    <property type="evidence" value="ECO:0007669"/>
    <property type="project" value="UniProtKB-EC"/>
</dbReference>
<comment type="catalytic activity">
    <reaction evidence="12">
        <text>N(6)-biotinyl-L-lysyl-[protein] + hydrogencarbonate + ATP = N(6)-carboxybiotinyl-L-lysyl-[protein] + ADP + phosphate + H(+)</text>
        <dbReference type="Rhea" id="RHEA:13501"/>
        <dbReference type="Rhea" id="RHEA-COMP:10505"/>
        <dbReference type="Rhea" id="RHEA-COMP:10506"/>
        <dbReference type="ChEBI" id="CHEBI:15378"/>
        <dbReference type="ChEBI" id="CHEBI:17544"/>
        <dbReference type="ChEBI" id="CHEBI:30616"/>
        <dbReference type="ChEBI" id="CHEBI:43474"/>
        <dbReference type="ChEBI" id="CHEBI:83144"/>
        <dbReference type="ChEBI" id="CHEBI:83145"/>
        <dbReference type="ChEBI" id="CHEBI:456216"/>
        <dbReference type="EC" id="6.3.4.14"/>
    </reaction>
</comment>
<protein>
    <recommendedName>
        <fullName evidence="4">biotin carboxylase</fullName>
        <ecNumber evidence="4">6.3.4.14</ecNumber>
    </recommendedName>
</protein>
<comment type="function">
    <text evidence="1">This protein is a component of the acetyl coenzyme A carboxylase complex; first, biotin carboxylase catalyzes the carboxylation of the carrier protein and then the transcarboxylase transfers the carboxyl group to form malonyl-CoA.</text>
</comment>
<accession>A0A1I2K6C5</accession>
<dbReference type="InterPro" id="IPR011761">
    <property type="entry name" value="ATP-grasp"/>
</dbReference>
<keyword evidence="7 13" id="KW-0547">Nucleotide-binding</keyword>
<dbReference type="FunFam" id="3.30.470.20:FF:000028">
    <property type="entry name" value="Methylcrotonoyl-CoA carboxylase subunit alpha, mitochondrial"/>
    <property type="match status" value="1"/>
</dbReference>
<feature type="domain" description="Biotin carboxylation" evidence="15">
    <location>
        <begin position="2"/>
        <end position="446"/>
    </location>
</feature>
<keyword evidence="10" id="KW-0443">Lipid metabolism</keyword>
<evidence type="ECO:0000256" key="10">
    <source>
        <dbReference type="ARBA" id="ARBA00023160"/>
    </source>
</evidence>
<keyword evidence="17" id="KW-1185">Reference proteome</keyword>
<dbReference type="InterPro" id="IPR011054">
    <property type="entry name" value="Rudment_hybrid_motif"/>
</dbReference>
<dbReference type="NCBIfam" id="NF006367">
    <property type="entry name" value="PRK08591.1"/>
    <property type="match status" value="1"/>
</dbReference>
<dbReference type="InterPro" id="IPR005481">
    <property type="entry name" value="BC-like_N"/>
</dbReference>
<keyword evidence="6" id="KW-0436">Ligase</keyword>
<dbReference type="AlphaFoldDB" id="A0A1I2K6C5"/>
<dbReference type="EMBL" id="FOOG01000003">
    <property type="protein sequence ID" value="SFF60466.1"/>
    <property type="molecule type" value="Genomic_DNA"/>
</dbReference>
<dbReference type="SUPFAM" id="SSF52440">
    <property type="entry name" value="PreATP-grasp domain"/>
    <property type="match status" value="1"/>
</dbReference>
<sequence length="452" mass="50320">MVFTKILIANRGEIAARVIRTCKQMNISTVAVYSEADQEAPYVKEADESYLIGKPRVNESYLNIDKILKVAKESGAQAIHPGYGLLSESAEFAEKVTRAGLVFIGPRPEVIAKMGDKIAARHEMSQAGVPIVPGTDEAVASAEAALSIAQSFGYPVMLKAAAGGGGIGMQAVYSDEELEKAFEGNSKRAQTFFGDGKMFMEKLIENPRHIEMQVLADHHGHAVHLFERECSIQRRHQKVVEEAPSPVLSEETRRQMGESALKAVERLGYSNAGTIEFLVDEQENYYFLEMNTRLQVEHPVTEEITGVDLVEQQLRVASNEVLSLKQEDLSIQGHAIEVRIYAEDPNTFYPSPGQLTKLELPEGENIRHELAVNGSSKVTPFYDPMIAKLVVHGETREQAIDLMAKALHKYEIEGIKSNLTMLKRIITHDQFKKGNTKTTFIRDYYLPTLTNQ</sequence>
<evidence type="ECO:0000256" key="7">
    <source>
        <dbReference type="ARBA" id="ARBA00022741"/>
    </source>
</evidence>
<comment type="pathway">
    <text evidence="2">Lipid metabolism; malonyl-CoA biosynthesis; malonyl-CoA from acetyl-CoA: step 1/1.</text>
</comment>
<keyword evidence="9 13" id="KW-0067">ATP-binding</keyword>
<dbReference type="PROSITE" id="PS00866">
    <property type="entry name" value="CPSASE_1"/>
    <property type="match status" value="1"/>
</dbReference>
<keyword evidence="11" id="KW-0092">Biotin</keyword>
<keyword evidence="8" id="KW-0276">Fatty acid metabolism</keyword>
<evidence type="ECO:0000313" key="16">
    <source>
        <dbReference type="EMBL" id="SFF60466.1"/>
    </source>
</evidence>
<dbReference type="InterPro" id="IPR005482">
    <property type="entry name" value="Biotin_COase_C"/>
</dbReference>
<evidence type="ECO:0000256" key="3">
    <source>
        <dbReference type="ARBA" id="ARBA00011750"/>
    </source>
</evidence>
<comment type="subunit">
    <text evidence="3">Acetyl-CoA carboxylase is a heterohexamer of biotin carboxyl carrier protein, biotin carboxylase and the two subunits of carboxyl transferase in a 2:2 complex.</text>
</comment>
<evidence type="ECO:0000256" key="12">
    <source>
        <dbReference type="ARBA" id="ARBA00048600"/>
    </source>
</evidence>
<dbReference type="FunFam" id="3.40.50.20:FF:000010">
    <property type="entry name" value="Propionyl-CoA carboxylase subunit alpha"/>
    <property type="match status" value="1"/>
</dbReference>
<gene>
    <name evidence="16" type="ORF">SAMN05216353_10315</name>
</gene>
<dbReference type="GO" id="GO:0006633">
    <property type="term" value="P:fatty acid biosynthetic process"/>
    <property type="evidence" value="ECO:0007669"/>
    <property type="project" value="UniProtKB-KW"/>
</dbReference>
<evidence type="ECO:0000256" key="13">
    <source>
        <dbReference type="PROSITE-ProRule" id="PRU00409"/>
    </source>
</evidence>
<dbReference type="InterPro" id="IPR016185">
    <property type="entry name" value="PreATP-grasp_dom_sf"/>
</dbReference>
<feature type="domain" description="ATP-grasp" evidence="14">
    <location>
        <begin position="121"/>
        <end position="318"/>
    </location>
</feature>
<dbReference type="FunFam" id="3.30.1490.20:FF:000003">
    <property type="entry name" value="acetyl-CoA carboxylase isoform X1"/>
    <property type="match status" value="1"/>
</dbReference>
<dbReference type="PANTHER" id="PTHR18866:SF33">
    <property type="entry name" value="METHYLCROTONOYL-COA CARBOXYLASE SUBUNIT ALPHA, MITOCHONDRIAL-RELATED"/>
    <property type="match status" value="1"/>
</dbReference>
<evidence type="ECO:0000256" key="11">
    <source>
        <dbReference type="ARBA" id="ARBA00023267"/>
    </source>
</evidence>
<dbReference type="GO" id="GO:0046872">
    <property type="term" value="F:metal ion binding"/>
    <property type="evidence" value="ECO:0007669"/>
    <property type="project" value="InterPro"/>
</dbReference>
<keyword evidence="5" id="KW-0444">Lipid biosynthesis</keyword>
<proteinExistence type="predicted"/>
<dbReference type="SMART" id="SM00878">
    <property type="entry name" value="Biotin_carb_C"/>
    <property type="match status" value="1"/>
</dbReference>
<dbReference type="Gene3D" id="3.30.470.20">
    <property type="entry name" value="ATP-grasp fold, B domain"/>
    <property type="match status" value="1"/>
</dbReference>
<evidence type="ECO:0000256" key="8">
    <source>
        <dbReference type="ARBA" id="ARBA00022832"/>
    </source>
</evidence>
<evidence type="ECO:0000259" key="15">
    <source>
        <dbReference type="PROSITE" id="PS50979"/>
    </source>
</evidence>
<evidence type="ECO:0000256" key="9">
    <source>
        <dbReference type="ARBA" id="ARBA00022840"/>
    </source>
</evidence>
<reference evidence="17" key="1">
    <citation type="submission" date="2016-10" db="EMBL/GenBank/DDBJ databases">
        <authorList>
            <person name="Varghese N."/>
            <person name="Submissions S."/>
        </authorList>
    </citation>
    <scope>NUCLEOTIDE SEQUENCE [LARGE SCALE GENOMIC DNA]</scope>
    <source>
        <strain evidence="17">FP5</strain>
    </source>
</reference>